<protein>
    <submittedName>
        <fullName evidence="2">Kinase, aminoglycoside phosphotransferase (APT) family</fullName>
    </submittedName>
</protein>
<dbReference type="SUPFAM" id="SSF56112">
    <property type="entry name" value="Protein kinase-like (PK-like)"/>
    <property type="match status" value="1"/>
</dbReference>
<evidence type="ECO:0000259" key="1">
    <source>
        <dbReference type="Pfam" id="PF01636"/>
    </source>
</evidence>
<dbReference type="GO" id="GO:0016301">
    <property type="term" value="F:kinase activity"/>
    <property type="evidence" value="ECO:0007669"/>
    <property type="project" value="UniProtKB-KW"/>
</dbReference>
<dbReference type="InterPro" id="IPR002575">
    <property type="entry name" value="Aminoglycoside_PTrfase"/>
</dbReference>
<dbReference type="Pfam" id="PF01636">
    <property type="entry name" value="APH"/>
    <property type="match status" value="1"/>
</dbReference>
<sequence>MDERVRAWLPGRRIDHAERLSGGHRNENVLIVTDDGERYVLRTYLADNRCAFEAALAVRLEGVVPVPEVVAADPAGDPPLMLSRFVPGTPPTSAAGVGEALARVGSVTFDRPGFLSAALEPDGTEPVTGLAAFVESCVRKGNVLTVAEQRALVRLAERWEPLAASVRGARSLVHSDFNLKNLLVTPDGQVTVLDWEFALSTSPLVDVGNMLRFGDELPPGFEAEFIAGFRAAGGVLPDDWRAVSRALDLFAVADFLTRPARHVFLAKAVRLIREELLASRW</sequence>
<organism evidence="2 3">
    <name type="scientific">Kibdelosporangium persicum</name>
    <dbReference type="NCBI Taxonomy" id="2698649"/>
    <lineage>
        <taxon>Bacteria</taxon>
        <taxon>Bacillati</taxon>
        <taxon>Actinomycetota</taxon>
        <taxon>Actinomycetes</taxon>
        <taxon>Pseudonocardiales</taxon>
        <taxon>Pseudonocardiaceae</taxon>
        <taxon>Kibdelosporangium</taxon>
    </lineage>
</organism>
<feature type="domain" description="Aminoglycoside phosphotransferase" evidence="1">
    <location>
        <begin position="17"/>
        <end position="241"/>
    </location>
</feature>
<name>A0ABX2EW42_9PSEU</name>
<dbReference type="EMBL" id="JAAATY010000001">
    <property type="protein sequence ID" value="NRN63189.1"/>
    <property type="molecule type" value="Genomic_DNA"/>
</dbReference>
<dbReference type="InterPro" id="IPR051678">
    <property type="entry name" value="AGP_Transferase"/>
</dbReference>
<comment type="caution">
    <text evidence="2">The sequence shown here is derived from an EMBL/GenBank/DDBJ whole genome shotgun (WGS) entry which is preliminary data.</text>
</comment>
<keyword evidence="2" id="KW-0418">Kinase</keyword>
<proteinExistence type="predicted"/>
<evidence type="ECO:0000313" key="3">
    <source>
        <dbReference type="Proteomes" id="UP000763557"/>
    </source>
</evidence>
<dbReference type="Proteomes" id="UP000763557">
    <property type="component" value="Unassembled WGS sequence"/>
</dbReference>
<gene>
    <name evidence="2" type="ORF">GC106_3900</name>
</gene>
<dbReference type="InterPro" id="IPR011009">
    <property type="entry name" value="Kinase-like_dom_sf"/>
</dbReference>
<dbReference type="PANTHER" id="PTHR21310">
    <property type="entry name" value="AMINOGLYCOSIDE PHOSPHOTRANSFERASE-RELATED-RELATED"/>
    <property type="match status" value="1"/>
</dbReference>
<dbReference type="RefSeq" id="WP_173123681.1">
    <property type="nucleotide sequence ID" value="NZ_CBCSGW010000083.1"/>
</dbReference>
<accession>A0ABX2EW42</accession>
<reference evidence="2 3" key="1">
    <citation type="submission" date="2020-01" db="EMBL/GenBank/DDBJ databases">
        <title>Kibdelosporangium persica a novel Actinomycetes from a hot desert in Iran.</title>
        <authorList>
            <person name="Safaei N."/>
            <person name="Zaburannyi N."/>
            <person name="Mueller R."/>
            <person name="Wink J."/>
        </authorList>
    </citation>
    <scope>NUCLEOTIDE SEQUENCE [LARGE SCALE GENOMIC DNA]</scope>
    <source>
        <strain evidence="2 3">4NS15</strain>
    </source>
</reference>
<evidence type="ECO:0000313" key="2">
    <source>
        <dbReference type="EMBL" id="NRN63189.1"/>
    </source>
</evidence>
<dbReference type="Gene3D" id="3.90.1200.10">
    <property type="match status" value="1"/>
</dbReference>
<keyword evidence="3" id="KW-1185">Reference proteome</keyword>
<keyword evidence="2" id="KW-0808">Transferase</keyword>